<feature type="transmembrane region" description="Helical" evidence="1">
    <location>
        <begin position="414"/>
        <end position="436"/>
    </location>
</feature>
<evidence type="ECO:0000313" key="3">
    <source>
        <dbReference type="EMBL" id="UTQ79665.1"/>
    </source>
</evidence>
<dbReference type="Pfam" id="PF16506">
    <property type="entry name" value="DiSB-ORF2_chro"/>
    <property type="match status" value="1"/>
</dbReference>
<dbReference type="InterPro" id="IPR032433">
    <property type="entry name" value="DiSB-ORF2_chro"/>
</dbReference>
<evidence type="ECO:0000256" key="1">
    <source>
        <dbReference type="SAM" id="Phobius"/>
    </source>
</evidence>
<sequence length="439" mass="50899">MKISRRSTLKMTTIITLVMVVCPTYEKPLQMNTVLLPQLIHYVDNNQLSPSDLVRLNKFVDYIVKTIYVERDNTVVTYHNPHKTDMCVKVLEATIMTDIECSLPSHCGKLYIHDEKLTWFENKKLCVGTGVCKRQGQLGCSNGYKLLRVRRTADASPNYVYDNDVVGRVDITTVDKFVIMFDVYTNYYYLVASMCLPYLYTSTQYDVDLPRSFHSSSNIDEYCMYDVATVCQFIGPFKDEYTALRSMPITVDVIIQFDREPTAVDQVVCYDQSHLLQLSRHGPTAVITGFPNIEVKCYKTEYIKFSVAAIFEKQLNHVASFIASCSHDVENFIVKLFERMLDYLKHHFRRIYMYMKLELSLVYNYLKDELALGFRYIWESIKSAVNIVLTPIINLVFISPYFESTVTCVILMLYGYSVVRSAVMTVVMLIFVLFCFEYN</sequence>
<accession>A0A976RX70</accession>
<proteinExistence type="evidence at transcript level"/>
<feature type="transmembrane region" description="Helical" evidence="1">
    <location>
        <begin position="384"/>
        <end position="402"/>
    </location>
</feature>
<organism evidence="3">
    <name type="scientific">Aphis glycines virus 3 isolate 2</name>
    <dbReference type="NCBI Taxonomy" id="2961859"/>
    <lineage>
        <taxon>Viruses</taxon>
        <taxon>Riboviria</taxon>
    </lineage>
</organism>
<keyword evidence="1" id="KW-0812">Transmembrane</keyword>
<dbReference type="EMBL" id="MW528421">
    <property type="protein sequence ID" value="UTQ79665.1"/>
    <property type="molecule type" value="mRNA"/>
</dbReference>
<evidence type="ECO:0000259" key="2">
    <source>
        <dbReference type="Pfam" id="PF16506"/>
    </source>
</evidence>
<reference evidence="3" key="1">
    <citation type="submission" date="2021-01" db="EMBL/GenBank/DDBJ databases">
        <authorList>
            <person name="Lu g."/>
            <person name="Ye z."/>
        </authorList>
    </citation>
    <scope>NUCLEOTIDE SEQUENCE</scope>
    <source>
        <strain evidence="3">EFG2</strain>
    </source>
</reference>
<protein>
    <recommendedName>
        <fullName evidence="2">Putative virion glycoprotein N-terminal domain-containing protein</fullName>
    </recommendedName>
</protein>
<keyword evidence="1" id="KW-1133">Transmembrane helix</keyword>
<keyword evidence="1" id="KW-0472">Membrane</keyword>
<name>A0A976RX70_9VIRU</name>
<feature type="domain" description="Putative virion glycoprotein N-terminal" evidence="2">
    <location>
        <begin position="87"/>
        <end position="341"/>
    </location>
</feature>